<evidence type="ECO:0000259" key="12">
    <source>
        <dbReference type="Pfam" id="PF00156"/>
    </source>
</evidence>
<evidence type="ECO:0000256" key="6">
    <source>
        <dbReference type="ARBA" id="ARBA00011893"/>
    </source>
</evidence>
<evidence type="ECO:0000313" key="14">
    <source>
        <dbReference type="Proteomes" id="UP001595776"/>
    </source>
</evidence>
<dbReference type="RefSeq" id="WP_068146178.1">
    <property type="nucleotide sequence ID" value="NZ_JBHSCR010000017.1"/>
</dbReference>
<dbReference type="Gene3D" id="3.40.50.2020">
    <property type="match status" value="1"/>
</dbReference>
<dbReference type="Proteomes" id="UP001595776">
    <property type="component" value="Unassembled WGS sequence"/>
</dbReference>
<dbReference type="InterPro" id="IPR050054">
    <property type="entry name" value="UPRTase/APRTase"/>
</dbReference>
<dbReference type="Pfam" id="PF00156">
    <property type="entry name" value="Pribosyltran"/>
    <property type="match status" value="1"/>
</dbReference>
<keyword evidence="9 11" id="KW-0808">Transferase</keyword>
<dbReference type="NCBIfam" id="NF002636">
    <property type="entry name" value="PRK02304.1-5"/>
    <property type="match status" value="1"/>
</dbReference>
<gene>
    <name evidence="11" type="primary">apt</name>
    <name evidence="13" type="ORF">ACFO5Q_15835</name>
</gene>
<comment type="caution">
    <text evidence="13">The sequence shown here is derived from an EMBL/GenBank/DDBJ whole genome shotgun (WGS) entry which is preliminary data.</text>
</comment>
<dbReference type="InterPro" id="IPR029057">
    <property type="entry name" value="PRTase-like"/>
</dbReference>
<evidence type="ECO:0000256" key="1">
    <source>
        <dbReference type="ARBA" id="ARBA00000868"/>
    </source>
</evidence>
<dbReference type="EMBL" id="JBHSCR010000017">
    <property type="protein sequence ID" value="MFC4349322.1"/>
    <property type="molecule type" value="Genomic_DNA"/>
</dbReference>
<evidence type="ECO:0000256" key="10">
    <source>
        <dbReference type="ARBA" id="ARBA00022726"/>
    </source>
</evidence>
<name>A0ABV8UDJ1_9PROT</name>
<comment type="pathway">
    <text evidence="4 11">Purine metabolism; AMP biosynthesis via salvage pathway; AMP from adenine: step 1/1.</text>
</comment>
<keyword evidence="14" id="KW-1185">Reference proteome</keyword>
<dbReference type="SUPFAM" id="SSF53271">
    <property type="entry name" value="PRTase-like"/>
    <property type="match status" value="1"/>
</dbReference>
<keyword evidence="7 11" id="KW-0963">Cytoplasm</keyword>
<dbReference type="CDD" id="cd06223">
    <property type="entry name" value="PRTases_typeI"/>
    <property type="match status" value="1"/>
</dbReference>
<protein>
    <recommendedName>
        <fullName evidence="6 11">Adenine phosphoribosyltransferase</fullName>
        <shortName evidence="11">APRT</shortName>
        <ecNumber evidence="6 11">2.4.2.7</ecNumber>
    </recommendedName>
</protein>
<comment type="subcellular location">
    <subcellularLocation>
        <location evidence="3 11">Cytoplasm</location>
    </subcellularLocation>
</comment>
<reference evidence="14" key="1">
    <citation type="journal article" date="2019" name="Int. J. Syst. Evol. Microbiol.">
        <title>The Global Catalogue of Microorganisms (GCM) 10K type strain sequencing project: providing services to taxonomists for standard genome sequencing and annotation.</title>
        <authorList>
            <consortium name="The Broad Institute Genomics Platform"/>
            <consortium name="The Broad Institute Genome Sequencing Center for Infectious Disease"/>
            <person name="Wu L."/>
            <person name="Ma J."/>
        </authorList>
    </citation>
    <scope>NUCLEOTIDE SEQUENCE [LARGE SCALE GENOMIC DNA]</scope>
    <source>
        <strain evidence="14">CGMCC 1.15304</strain>
    </source>
</reference>
<evidence type="ECO:0000256" key="11">
    <source>
        <dbReference type="HAMAP-Rule" id="MF_00004"/>
    </source>
</evidence>
<evidence type="ECO:0000256" key="4">
    <source>
        <dbReference type="ARBA" id="ARBA00004659"/>
    </source>
</evidence>
<proteinExistence type="inferred from homology"/>
<keyword evidence="8 11" id="KW-0328">Glycosyltransferase</keyword>
<feature type="domain" description="Phosphoribosyltransferase" evidence="12">
    <location>
        <begin position="26"/>
        <end position="158"/>
    </location>
</feature>
<evidence type="ECO:0000256" key="8">
    <source>
        <dbReference type="ARBA" id="ARBA00022676"/>
    </source>
</evidence>
<dbReference type="PANTHER" id="PTHR32315">
    <property type="entry name" value="ADENINE PHOSPHORIBOSYLTRANSFERASE"/>
    <property type="match status" value="1"/>
</dbReference>
<comment type="catalytic activity">
    <reaction evidence="1 11">
        <text>AMP + diphosphate = 5-phospho-alpha-D-ribose 1-diphosphate + adenine</text>
        <dbReference type="Rhea" id="RHEA:16609"/>
        <dbReference type="ChEBI" id="CHEBI:16708"/>
        <dbReference type="ChEBI" id="CHEBI:33019"/>
        <dbReference type="ChEBI" id="CHEBI:58017"/>
        <dbReference type="ChEBI" id="CHEBI:456215"/>
        <dbReference type="EC" id="2.4.2.7"/>
    </reaction>
</comment>
<evidence type="ECO:0000256" key="7">
    <source>
        <dbReference type="ARBA" id="ARBA00022490"/>
    </source>
</evidence>
<dbReference type="NCBIfam" id="NF002634">
    <property type="entry name" value="PRK02304.1-3"/>
    <property type="match status" value="1"/>
</dbReference>
<dbReference type="InterPro" id="IPR005764">
    <property type="entry name" value="Ade_phspho_trans"/>
</dbReference>
<sequence>MKDLKSYIRTIPDFPSEGIMFRDITTLFGNPAALKHTIDLLFGHFRNDRVQVVAGVEARGFVLGGALACRLGAGFVPIRKAGKLPHQTIEESYQLEYGEATLEMHLDAFGAGDRVLLIDDLIATGGTADAAMNLIDHLGGDVVGAGFVVDLPALGGAEKLRSRCDKVVSLVSFEGE</sequence>
<dbReference type="PANTHER" id="PTHR32315:SF3">
    <property type="entry name" value="ADENINE PHOSPHORIBOSYLTRANSFERASE"/>
    <property type="match status" value="1"/>
</dbReference>
<comment type="function">
    <text evidence="2 11">Catalyzes a salvage reaction resulting in the formation of AMP, that is energically less costly than de novo synthesis.</text>
</comment>
<dbReference type="EC" id="2.4.2.7" evidence="6 11"/>
<evidence type="ECO:0000313" key="13">
    <source>
        <dbReference type="EMBL" id="MFC4349322.1"/>
    </source>
</evidence>
<accession>A0ABV8UDJ1</accession>
<evidence type="ECO:0000256" key="2">
    <source>
        <dbReference type="ARBA" id="ARBA00003968"/>
    </source>
</evidence>
<dbReference type="HAMAP" id="MF_00004">
    <property type="entry name" value="Aden_phosphoribosyltr"/>
    <property type="match status" value="1"/>
</dbReference>
<dbReference type="NCBIfam" id="TIGR01090">
    <property type="entry name" value="apt"/>
    <property type="match status" value="1"/>
</dbReference>
<comment type="subunit">
    <text evidence="11">Homodimer.</text>
</comment>
<dbReference type="InterPro" id="IPR000836">
    <property type="entry name" value="PRTase_dom"/>
</dbReference>
<evidence type="ECO:0000256" key="5">
    <source>
        <dbReference type="ARBA" id="ARBA00008391"/>
    </source>
</evidence>
<comment type="similarity">
    <text evidence="5 11">Belongs to the purine/pyrimidine phosphoribosyltransferase family.</text>
</comment>
<dbReference type="GO" id="GO:0003999">
    <property type="term" value="F:adenine phosphoribosyltransferase activity"/>
    <property type="evidence" value="ECO:0007669"/>
    <property type="project" value="UniProtKB-EC"/>
</dbReference>
<organism evidence="13 14">
    <name type="scientific">Kordiimonas lipolytica</name>
    <dbReference type="NCBI Taxonomy" id="1662421"/>
    <lineage>
        <taxon>Bacteria</taxon>
        <taxon>Pseudomonadati</taxon>
        <taxon>Pseudomonadota</taxon>
        <taxon>Alphaproteobacteria</taxon>
        <taxon>Kordiimonadales</taxon>
        <taxon>Kordiimonadaceae</taxon>
        <taxon>Kordiimonas</taxon>
    </lineage>
</organism>
<evidence type="ECO:0000256" key="3">
    <source>
        <dbReference type="ARBA" id="ARBA00004496"/>
    </source>
</evidence>
<keyword evidence="10 11" id="KW-0660">Purine salvage</keyword>
<evidence type="ECO:0000256" key="9">
    <source>
        <dbReference type="ARBA" id="ARBA00022679"/>
    </source>
</evidence>